<feature type="transmembrane region" description="Helical" evidence="1">
    <location>
        <begin position="7"/>
        <end position="36"/>
    </location>
</feature>
<sequence>MFFLGYLFYYSVLATLIDPSIFFSILSFVLGGMLYFNSGSPLQGIAICAFGLLHLISRLCYHSKKMPTKDSSIYSYAKHNYLSISIATVIFAIPIWYIIIKSKITLEISPVYIFIASLLISWAILFKIVDRIFIHNRETQEVVLGDYFTIYRSIGSIRRSLTHIYIFKFKSSPDLYSTGMWRYRIFIDKVGSKFSCTFGKGIFGTTYITSIKLIEDAGINAPENQNPYSTFSFRKRSLTKKDYTFPWHILLFASGIPVFCFGVFFLYVAHIGPQNPDVRLLEYIELYKVIGVSGIILGIALVIIAIFILIKFIRKK</sequence>
<evidence type="ECO:0000313" key="2">
    <source>
        <dbReference type="EMBL" id="KUL98825.1"/>
    </source>
</evidence>
<keyword evidence="1" id="KW-1133">Transmembrane helix</keyword>
<feature type="transmembrane region" description="Helical" evidence="1">
    <location>
        <begin position="245"/>
        <end position="269"/>
    </location>
</feature>
<gene>
    <name evidence="2" type="ORF">RO03_04635</name>
</gene>
<keyword evidence="1" id="KW-0472">Membrane</keyword>
<dbReference type="EMBL" id="LMVH01000001">
    <property type="protein sequence ID" value="KUL98825.1"/>
    <property type="molecule type" value="Genomic_DNA"/>
</dbReference>
<proteinExistence type="predicted"/>
<dbReference type="RefSeq" id="WP_023041377.1">
    <property type="nucleotide sequence ID" value="NZ_CP022122.1"/>
</dbReference>
<reference evidence="2 3" key="1">
    <citation type="submission" date="2015-10" db="EMBL/GenBank/DDBJ databases">
        <authorList>
            <person name="Gilbert D.G."/>
        </authorList>
    </citation>
    <scope>NUCLEOTIDE SEQUENCE [LARGE SCALE GENOMIC DNA]</scope>
    <source>
        <strain evidence="2 3">ChDC F311</strain>
    </source>
</reference>
<protein>
    <submittedName>
        <fullName evidence="2">Uncharacterized protein</fullName>
    </submittedName>
</protein>
<comment type="caution">
    <text evidence="2">The sequence shown here is derived from an EMBL/GenBank/DDBJ whole genome shotgun (WGS) entry which is preliminary data.</text>
</comment>
<keyword evidence="1" id="KW-0812">Transmembrane</keyword>
<dbReference type="Proteomes" id="UP000054800">
    <property type="component" value="Unassembled WGS sequence"/>
</dbReference>
<feature type="transmembrane region" description="Helical" evidence="1">
    <location>
        <begin position="42"/>
        <end position="61"/>
    </location>
</feature>
<dbReference type="AlphaFoldDB" id="A0A0X3Y1Q0"/>
<organism evidence="2 3">
    <name type="scientific">Fusobacterium nucleatum subsp. nucleatum</name>
    <dbReference type="NCBI Taxonomy" id="76856"/>
    <lineage>
        <taxon>Bacteria</taxon>
        <taxon>Fusobacteriati</taxon>
        <taxon>Fusobacteriota</taxon>
        <taxon>Fusobacteriia</taxon>
        <taxon>Fusobacteriales</taxon>
        <taxon>Fusobacteriaceae</taxon>
        <taxon>Fusobacterium</taxon>
    </lineage>
</organism>
<feature type="transmembrane region" description="Helical" evidence="1">
    <location>
        <begin position="289"/>
        <end position="310"/>
    </location>
</feature>
<dbReference type="OrthoDB" id="79996at2"/>
<accession>A0A0X3Y1Q0</accession>
<evidence type="ECO:0000256" key="1">
    <source>
        <dbReference type="SAM" id="Phobius"/>
    </source>
</evidence>
<evidence type="ECO:0000313" key="3">
    <source>
        <dbReference type="Proteomes" id="UP000054800"/>
    </source>
</evidence>
<name>A0A0X3Y1Q0_FUSNC</name>
<feature type="transmembrane region" description="Helical" evidence="1">
    <location>
        <begin position="111"/>
        <end position="129"/>
    </location>
</feature>
<feature type="transmembrane region" description="Helical" evidence="1">
    <location>
        <begin position="81"/>
        <end position="99"/>
    </location>
</feature>